<comment type="caution">
    <text evidence="1">The sequence shown here is derived from an EMBL/GenBank/DDBJ whole genome shotgun (WGS) entry which is preliminary data.</text>
</comment>
<dbReference type="InterPro" id="IPR059220">
    <property type="entry name" value="AbiEi"/>
</dbReference>
<sequence length="166" mass="19046">MDDMDRRGVWAFTVSRLEIILSVKRDALRTTISRHAKGGLIQRVSRNVYVNPRAMSIPAEPLLALASFLRPFDFCYLSLESVLSDAGWISQIPFRYTMMTTGRSFTFDTPYGILEMTHTQSKVPPQTDFDSRRSIHVASPEQAYRDLKRVRRNLDLVDIHEHAEAS</sequence>
<protein>
    <recommendedName>
        <fullName evidence="2">Transcriptional regulator</fullName>
    </recommendedName>
</protein>
<dbReference type="NCBIfam" id="NF047376">
    <property type="entry name" value="TAA_AbiEi"/>
    <property type="match status" value="1"/>
</dbReference>
<dbReference type="EMBL" id="AUZY01006912">
    <property type="protein sequence ID" value="EQD52731.1"/>
    <property type="molecule type" value="Genomic_DNA"/>
</dbReference>
<reference evidence="1" key="2">
    <citation type="journal article" date="2014" name="ISME J.">
        <title>Microbial stratification in low pH oxic and suboxic macroscopic growths along an acid mine drainage.</title>
        <authorList>
            <person name="Mendez-Garcia C."/>
            <person name="Mesa V."/>
            <person name="Sprenger R.R."/>
            <person name="Richter M."/>
            <person name="Diez M.S."/>
            <person name="Solano J."/>
            <person name="Bargiela R."/>
            <person name="Golyshina O.V."/>
            <person name="Manteca A."/>
            <person name="Ramos J.L."/>
            <person name="Gallego J.R."/>
            <person name="Llorente I."/>
            <person name="Martins Dos Santos V.A."/>
            <person name="Jensen O.N."/>
            <person name="Pelaez A.I."/>
            <person name="Sanchez J."/>
            <person name="Ferrer M."/>
        </authorList>
    </citation>
    <scope>NUCLEOTIDE SEQUENCE</scope>
</reference>
<reference evidence="1" key="1">
    <citation type="submission" date="2013-08" db="EMBL/GenBank/DDBJ databases">
        <authorList>
            <person name="Mendez C."/>
            <person name="Richter M."/>
            <person name="Ferrer M."/>
            <person name="Sanchez J."/>
        </authorList>
    </citation>
    <scope>NUCLEOTIDE SEQUENCE</scope>
</reference>
<evidence type="ECO:0008006" key="2">
    <source>
        <dbReference type="Google" id="ProtNLM"/>
    </source>
</evidence>
<evidence type="ECO:0000313" key="1">
    <source>
        <dbReference type="EMBL" id="EQD52731.1"/>
    </source>
</evidence>
<name>T0ZWY6_9ZZZZ</name>
<proteinExistence type="predicted"/>
<dbReference type="AlphaFoldDB" id="T0ZWY6"/>
<organism evidence="1">
    <name type="scientific">mine drainage metagenome</name>
    <dbReference type="NCBI Taxonomy" id="410659"/>
    <lineage>
        <taxon>unclassified sequences</taxon>
        <taxon>metagenomes</taxon>
        <taxon>ecological metagenomes</taxon>
    </lineage>
</organism>
<gene>
    <name evidence="1" type="ORF">B1B_10607</name>
</gene>
<accession>T0ZWY6</accession>